<dbReference type="Proteomes" id="UP000521943">
    <property type="component" value="Unassembled WGS sequence"/>
</dbReference>
<evidence type="ECO:0000256" key="1">
    <source>
        <dbReference type="SAM" id="MobiDB-lite"/>
    </source>
</evidence>
<dbReference type="EMBL" id="JACGCI010000073">
    <property type="protein sequence ID" value="KAF6748223.1"/>
    <property type="molecule type" value="Genomic_DNA"/>
</dbReference>
<proteinExistence type="predicted"/>
<protein>
    <submittedName>
        <fullName evidence="3">Uncharacterized protein</fullName>
    </submittedName>
</protein>
<keyword evidence="2" id="KW-1133">Transmembrane helix</keyword>
<dbReference type="Gene3D" id="2.60.120.260">
    <property type="entry name" value="Galactose-binding domain-like"/>
    <property type="match status" value="1"/>
</dbReference>
<keyword evidence="4" id="KW-1185">Reference proteome</keyword>
<accession>A0A8H6HLZ2</accession>
<gene>
    <name evidence="3" type="ORF">DFP72DRAFT_578754</name>
</gene>
<name>A0A8H6HLZ2_9AGAR</name>
<comment type="caution">
    <text evidence="3">The sequence shown here is derived from an EMBL/GenBank/DDBJ whole genome shotgun (WGS) entry which is preliminary data.</text>
</comment>
<keyword evidence="2" id="KW-0472">Membrane</keyword>
<evidence type="ECO:0000313" key="3">
    <source>
        <dbReference type="EMBL" id="KAF6748223.1"/>
    </source>
</evidence>
<dbReference type="OrthoDB" id="2756615at2759"/>
<sequence>MSPTPSSSSLQSSSPKPRYIASSDTTFRTVFDETDRASHFNFAEGAWRVYKDPVGAALGGSVARYIGTSDKQLKGPIEAFRIRVFGAAVEIHGTAPLPSSGKTFKIRIGSGDIVEMAFASTNGTVSQPFQGSTDPSAVSTSSQSSYRAWFSLPSNYLRDPSDYLTEHTDIVFYDVPMGVTVDYGVEWGTGVLLPLPWRGGMEGIADQNDAGVEWEGTWEEVKGLDGAVGLPTAVTVGSNLDGSSTERIPQVVWGEAYAGTVHVSRNVGDSMVVYFPGSEIGVYGFIPRNMGGVVGVRFTVDGGDGVVRTFGNASPPADDDGLWQQNFQFFSAAGLTDGPHRLVLSITEVTPALMSSANGSIDVDVPYRDPALYIDYFTFNSTALTPGQLAILASGDVRIGTGKARPVSIGTAVVLPVVICSVGILIGLVWCFRMRILGVLFKLRRVPREDLEFRRGRGGECAANKGDQGVPVKRRMVTRVKDKLLNLDLEFSRGMFGSKGVVRSTVLDIRARTPENPNLPDGRDGLPEPPKYAFYPDPSQPSPSPSKPSPPQGTPISRDQTGGTMAEAESDRRRRPSASSSQQQSELVGIVAYLSRMNARVMAAIGVNLDAAPGASRGWMQSTFGRGWGASGSGTGTEPPPYASVV</sequence>
<feature type="region of interest" description="Disordered" evidence="1">
    <location>
        <begin position="512"/>
        <end position="585"/>
    </location>
</feature>
<organism evidence="3 4">
    <name type="scientific">Ephemerocybe angulata</name>
    <dbReference type="NCBI Taxonomy" id="980116"/>
    <lineage>
        <taxon>Eukaryota</taxon>
        <taxon>Fungi</taxon>
        <taxon>Dikarya</taxon>
        <taxon>Basidiomycota</taxon>
        <taxon>Agaricomycotina</taxon>
        <taxon>Agaricomycetes</taxon>
        <taxon>Agaricomycetidae</taxon>
        <taxon>Agaricales</taxon>
        <taxon>Agaricineae</taxon>
        <taxon>Psathyrellaceae</taxon>
        <taxon>Ephemerocybe</taxon>
    </lineage>
</organism>
<feature type="transmembrane region" description="Helical" evidence="2">
    <location>
        <begin position="413"/>
        <end position="432"/>
    </location>
</feature>
<feature type="compositionally biased region" description="Pro residues" evidence="1">
    <location>
        <begin position="538"/>
        <end position="553"/>
    </location>
</feature>
<evidence type="ECO:0000313" key="4">
    <source>
        <dbReference type="Proteomes" id="UP000521943"/>
    </source>
</evidence>
<reference evidence="3 4" key="1">
    <citation type="submission" date="2020-07" db="EMBL/GenBank/DDBJ databases">
        <title>Comparative genomics of pyrophilous fungi reveals a link between fire events and developmental genes.</title>
        <authorList>
            <consortium name="DOE Joint Genome Institute"/>
            <person name="Steindorff A.S."/>
            <person name="Carver A."/>
            <person name="Calhoun S."/>
            <person name="Stillman K."/>
            <person name="Liu H."/>
            <person name="Lipzen A."/>
            <person name="Pangilinan J."/>
            <person name="Labutti K."/>
            <person name="Bruns T.D."/>
            <person name="Grigoriev I.V."/>
        </authorList>
    </citation>
    <scope>NUCLEOTIDE SEQUENCE [LARGE SCALE GENOMIC DNA]</scope>
    <source>
        <strain evidence="3 4">CBS 144469</strain>
    </source>
</reference>
<evidence type="ECO:0000256" key="2">
    <source>
        <dbReference type="SAM" id="Phobius"/>
    </source>
</evidence>
<keyword evidence="2" id="KW-0812">Transmembrane</keyword>
<dbReference type="AlphaFoldDB" id="A0A8H6HLZ2"/>
<feature type="compositionally biased region" description="Polar residues" evidence="1">
    <location>
        <begin position="554"/>
        <end position="563"/>
    </location>
</feature>